<dbReference type="AlphaFoldDB" id="A0A2K1JL00"/>
<dbReference type="Proteomes" id="UP000006727">
    <property type="component" value="Chromosome 13"/>
</dbReference>
<dbReference type="InParanoid" id="A0A2K1JL00"/>
<dbReference type="Gramene" id="Pp3c13_6820V3.2">
    <property type="protein sequence ID" value="Pp3c13_6820V3.2"/>
    <property type="gene ID" value="Pp3c13_6820"/>
</dbReference>
<sequence>MEAALQFGVRDLTIMCNSEVVFYQSWYNRVLESGLHPMQAFMISFMCKNYRTNSKHVEYFTIPPKTQHPGSITSQESF</sequence>
<organism evidence="1">
    <name type="scientific">Physcomitrium patens</name>
    <name type="common">Spreading-leaved earth moss</name>
    <name type="synonym">Physcomitrella patens</name>
    <dbReference type="NCBI Taxonomy" id="3218"/>
    <lineage>
        <taxon>Eukaryota</taxon>
        <taxon>Viridiplantae</taxon>
        <taxon>Streptophyta</taxon>
        <taxon>Embryophyta</taxon>
        <taxon>Bryophyta</taxon>
        <taxon>Bryophytina</taxon>
        <taxon>Bryopsida</taxon>
        <taxon>Funariidae</taxon>
        <taxon>Funariales</taxon>
        <taxon>Funariaceae</taxon>
        <taxon>Physcomitrium</taxon>
    </lineage>
</organism>
<evidence type="ECO:0000313" key="3">
    <source>
        <dbReference type="Proteomes" id="UP000006727"/>
    </source>
</evidence>
<evidence type="ECO:0000313" key="1">
    <source>
        <dbReference type="EMBL" id="PNR42230.1"/>
    </source>
</evidence>
<gene>
    <name evidence="1" type="ORF">PHYPA_017059</name>
</gene>
<dbReference type="EnsemblPlants" id="Pp3c13_6820V3.1">
    <property type="protein sequence ID" value="Pp3c13_6820V3.1"/>
    <property type="gene ID" value="Pp3c13_6820"/>
</dbReference>
<dbReference type="EMBL" id="ABEU02000013">
    <property type="protein sequence ID" value="PNR42230.1"/>
    <property type="molecule type" value="Genomic_DNA"/>
</dbReference>
<name>A0A2K1JL00_PHYPA</name>
<dbReference type="Gramene" id="Pp3c13_6820V3.1">
    <property type="protein sequence ID" value="Pp3c13_6820V3.1"/>
    <property type="gene ID" value="Pp3c13_6820"/>
</dbReference>
<reference evidence="1 3" key="2">
    <citation type="journal article" date="2018" name="Plant J.">
        <title>The Physcomitrella patens chromosome-scale assembly reveals moss genome structure and evolution.</title>
        <authorList>
            <person name="Lang D."/>
            <person name="Ullrich K.K."/>
            <person name="Murat F."/>
            <person name="Fuchs J."/>
            <person name="Jenkins J."/>
            <person name="Haas F.B."/>
            <person name="Piednoel M."/>
            <person name="Gundlach H."/>
            <person name="Van Bel M."/>
            <person name="Meyberg R."/>
            <person name="Vives C."/>
            <person name="Morata J."/>
            <person name="Symeonidi A."/>
            <person name="Hiss M."/>
            <person name="Muchero W."/>
            <person name="Kamisugi Y."/>
            <person name="Saleh O."/>
            <person name="Blanc G."/>
            <person name="Decker E.L."/>
            <person name="van Gessel N."/>
            <person name="Grimwood J."/>
            <person name="Hayes R.D."/>
            <person name="Graham S.W."/>
            <person name="Gunter L.E."/>
            <person name="McDaniel S.F."/>
            <person name="Hoernstein S.N.W."/>
            <person name="Larsson A."/>
            <person name="Li F.W."/>
            <person name="Perroud P.F."/>
            <person name="Phillips J."/>
            <person name="Ranjan P."/>
            <person name="Rokshar D.S."/>
            <person name="Rothfels C.J."/>
            <person name="Schneider L."/>
            <person name="Shu S."/>
            <person name="Stevenson D.W."/>
            <person name="Thummler F."/>
            <person name="Tillich M."/>
            <person name="Villarreal Aguilar J.C."/>
            <person name="Widiez T."/>
            <person name="Wong G.K."/>
            <person name="Wymore A."/>
            <person name="Zhang Y."/>
            <person name="Zimmer A.D."/>
            <person name="Quatrano R.S."/>
            <person name="Mayer K.F.X."/>
            <person name="Goodstein D."/>
            <person name="Casacuberta J.M."/>
            <person name="Vandepoele K."/>
            <person name="Reski R."/>
            <person name="Cuming A.C."/>
            <person name="Tuskan G.A."/>
            <person name="Maumus F."/>
            <person name="Salse J."/>
            <person name="Schmutz J."/>
            <person name="Rensing S.A."/>
        </authorList>
    </citation>
    <scope>NUCLEOTIDE SEQUENCE [LARGE SCALE GENOMIC DNA]</scope>
    <source>
        <strain evidence="2 3">cv. Gransden 2004</strain>
    </source>
</reference>
<dbReference type="EnsemblPlants" id="Pp3c13_6820V3.2">
    <property type="protein sequence ID" value="Pp3c13_6820V3.2"/>
    <property type="gene ID" value="Pp3c13_6820"/>
</dbReference>
<protein>
    <submittedName>
        <fullName evidence="1 2">Uncharacterized protein</fullName>
    </submittedName>
</protein>
<proteinExistence type="predicted"/>
<accession>A0A2K1JL00</accession>
<keyword evidence="3" id="KW-1185">Reference proteome</keyword>
<evidence type="ECO:0000313" key="2">
    <source>
        <dbReference type="EnsemblPlants" id="Pp3c13_6820V3.1"/>
    </source>
</evidence>
<reference evidence="2" key="3">
    <citation type="submission" date="2020-12" db="UniProtKB">
        <authorList>
            <consortium name="EnsemblPlants"/>
        </authorList>
    </citation>
    <scope>IDENTIFICATION</scope>
</reference>
<reference evidence="1 3" key="1">
    <citation type="journal article" date="2008" name="Science">
        <title>The Physcomitrella genome reveals evolutionary insights into the conquest of land by plants.</title>
        <authorList>
            <person name="Rensing S."/>
            <person name="Lang D."/>
            <person name="Zimmer A."/>
            <person name="Terry A."/>
            <person name="Salamov A."/>
            <person name="Shapiro H."/>
            <person name="Nishiyama T."/>
            <person name="Perroud P.-F."/>
            <person name="Lindquist E."/>
            <person name="Kamisugi Y."/>
            <person name="Tanahashi T."/>
            <person name="Sakakibara K."/>
            <person name="Fujita T."/>
            <person name="Oishi K."/>
            <person name="Shin-I T."/>
            <person name="Kuroki Y."/>
            <person name="Toyoda A."/>
            <person name="Suzuki Y."/>
            <person name="Hashimoto A."/>
            <person name="Yamaguchi K."/>
            <person name="Sugano A."/>
            <person name="Kohara Y."/>
            <person name="Fujiyama A."/>
            <person name="Anterola A."/>
            <person name="Aoki S."/>
            <person name="Ashton N."/>
            <person name="Barbazuk W.B."/>
            <person name="Barker E."/>
            <person name="Bennetzen J."/>
            <person name="Bezanilla M."/>
            <person name="Blankenship R."/>
            <person name="Cho S.H."/>
            <person name="Dutcher S."/>
            <person name="Estelle M."/>
            <person name="Fawcett J.A."/>
            <person name="Gundlach H."/>
            <person name="Hanada K."/>
            <person name="Heyl A."/>
            <person name="Hicks K.A."/>
            <person name="Hugh J."/>
            <person name="Lohr M."/>
            <person name="Mayer K."/>
            <person name="Melkozernov A."/>
            <person name="Murata T."/>
            <person name="Nelson D."/>
            <person name="Pils B."/>
            <person name="Prigge M."/>
            <person name="Reiss B."/>
            <person name="Renner T."/>
            <person name="Rombauts S."/>
            <person name="Rushton P."/>
            <person name="Sanderfoot A."/>
            <person name="Schween G."/>
            <person name="Shiu S.-H."/>
            <person name="Stueber K."/>
            <person name="Theodoulou F.L."/>
            <person name="Tu H."/>
            <person name="Van de Peer Y."/>
            <person name="Verrier P.J."/>
            <person name="Waters E."/>
            <person name="Wood A."/>
            <person name="Yang L."/>
            <person name="Cove D."/>
            <person name="Cuming A."/>
            <person name="Hasebe M."/>
            <person name="Lucas S."/>
            <person name="Mishler D.B."/>
            <person name="Reski R."/>
            <person name="Grigoriev I."/>
            <person name="Quatrano R.S."/>
            <person name="Boore J.L."/>
        </authorList>
    </citation>
    <scope>NUCLEOTIDE SEQUENCE [LARGE SCALE GENOMIC DNA]</scope>
    <source>
        <strain evidence="2 3">cv. Gransden 2004</strain>
    </source>
</reference>